<dbReference type="PANTHER" id="PTHR21039:SF0">
    <property type="entry name" value="HISTIDINOL-PHOSPHATASE"/>
    <property type="match status" value="1"/>
</dbReference>
<name>A0ABT9VS25_9BACI</name>
<proteinExistence type="inferred from homology"/>
<evidence type="ECO:0000313" key="11">
    <source>
        <dbReference type="Proteomes" id="UP001225646"/>
    </source>
</evidence>
<dbReference type="RefSeq" id="WP_419152747.1">
    <property type="nucleotide sequence ID" value="NZ_JAUSTR010000024.1"/>
</dbReference>
<dbReference type="NCBIfam" id="NF005235">
    <property type="entry name" value="PRK06740.1"/>
    <property type="match status" value="1"/>
</dbReference>
<evidence type="ECO:0000256" key="8">
    <source>
        <dbReference type="RuleBase" id="RU366003"/>
    </source>
</evidence>
<keyword evidence="5 8" id="KW-0378">Hydrolase</keyword>
<evidence type="ECO:0000256" key="3">
    <source>
        <dbReference type="ARBA" id="ARBA00013085"/>
    </source>
</evidence>
<evidence type="ECO:0000256" key="5">
    <source>
        <dbReference type="ARBA" id="ARBA00022801"/>
    </source>
</evidence>
<keyword evidence="11" id="KW-1185">Reference proteome</keyword>
<evidence type="ECO:0000313" key="10">
    <source>
        <dbReference type="EMBL" id="MDQ0163786.1"/>
    </source>
</evidence>
<dbReference type="Pfam" id="PF02811">
    <property type="entry name" value="PHP"/>
    <property type="match status" value="1"/>
</dbReference>
<dbReference type="GO" id="GO:0004401">
    <property type="term" value="F:histidinol-phosphatase activity"/>
    <property type="evidence" value="ECO:0007669"/>
    <property type="project" value="UniProtKB-EC"/>
</dbReference>
<dbReference type="InterPro" id="IPR004013">
    <property type="entry name" value="PHP_dom"/>
</dbReference>
<dbReference type="EC" id="3.1.3.15" evidence="3 8"/>
<sequence length="332" mass="39445">MKVDYHVHLEEGPYSFNWWKRTVRAIEQFIPIKLEPHSKEWMYEQTKIMNRRMGDGSFSSYWLDFYLQQAKKLGLQEVGIVDHLYRFKEMKPYYEKYMHLENDELGLLQEKWLSQVSTESMATFISFIEREKGKWEKEGVRLKLGIEADFFPGCEEELSNILAPYHWDYVIGSVHFYNGWGFDNPDTKDYFNKYDLRALYYRHFQVVEEAISSKLFDIVAHLDNLKVFGFRPNENDLRVYYQKIAKALKEHDVATEVNTGLAYRYPIQEMCPSPDFLKILAQYDVDITTSSDAHFPDDVGAFLDEARERLKESGFKQIVTFDQRIKKIVELC</sequence>
<dbReference type="EMBL" id="JAUSTR010000024">
    <property type="protein sequence ID" value="MDQ0163786.1"/>
    <property type="molecule type" value="Genomic_DNA"/>
</dbReference>
<dbReference type="NCBIfam" id="NF005596">
    <property type="entry name" value="PRK07328.1"/>
    <property type="match status" value="1"/>
</dbReference>
<dbReference type="SUPFAM" id="SSF89550">
    <property type="entry name" value="PHP domain-like"/>
    <property type="match status" value="1"/>
</dbReference>
<evidence type="ECO:0000256" key="2">
    <source>
        <dbReference type="ARBA" id="ARBA00009152"/>
    </source>
</evidence>
<evidence type="ECO:0000256" key="1">
    <source>
        <dbReference type="ARBA" id="ARBA00004970"/>
    </source>
</evidence>
<comment type="caution">
    <text evidence="10">The sequence shown here is derived from an EMBL/GenBank/DDBJ whole genome shotgun (WGS) entry which is preliminary data.</text>
</comment>
<evidence type="ECO:0000259" key="9">
    <source>
        <dbReference type="Pfam" id="PF02811"/>
    </source>
</evidence>
<dbReference type="PANTHER" id="PTHR21039">
    <property type="entry name" value="HISTIDINOL PHOSPHATASE-RELATED"/>
    <property type="match status" value="1"/>
</dbReference>
<dbReference type="Gene3D" id="3.20.20.140">
    <property type="entry name" value="Metal-dependent hydrolases"/>
    <property type="match status" value="1"/>
</dbReference>
<dbReference type="InterPro" id="IPR010140">
    <property type="entry name" value="Histidinol_P_phosphatase_HisJ"/>
</dbReference>
<dbReference type="Proteomes" id="UP001225646">
    <property type="component" value="Unassembled WGS sequence"/>
</dbReference>
<reference evidence="10 11" key="1">
    <citation type="submission" date="2023-07" db="EMBL/GenBank/DDBJ databases">
        <title>Genomic Encyclopedia of Type Strains, Phase IV (KMG-IV): sequencing the most valuable type-strain genomes for metagenomic binning, comparative biology and taxonomic classification.</title>
        <authorList>
            <person name="Goeker M."/>
        </authorList>
    </citation>
    <scope>NUCLEOTIDE SEQUENCE [LARGE SCALE GENOMIC DNA]</scope>
    <source>
        <strain evidence="10 11">DSM 19092</strain>
    </source>
</reference>
<protein>
    <recommendedName>
        <fullName evidence="3 8">Histidinol-phosphatase</fullName>
        <shortName evidence="8">HolPase</shortName>
        <ecNumber evidence="3 8">3.1.3.15</ecNumber>
    </recommendedName>
</protein>
<accession>A0ABT9VS25</accession>
<comment type="pathway">
    <text evidence="1 8">Amino-acid biosynthesis; L-histidine biosynthesis; L-histidine from 5-phospho-alpha-D-ribose 1-diphosphate: step 8/9.</text>
</comment>
<feature type="domain" description="PHP" evidence="9">
    <location>
        <begin position="64"/>
        <end position="259"/>
    </location>
</feature>
<evidence type="ECO:0000256" key="4">
    <source>
        <dbReference type="ARBA" id="ARBA00022605"/>
    </source>
</evidence>
<evidence type="ECO:0000256" key="7">
    <source>
        <dbReference type="ARBA" id="ARBA00049158"/>
    </source>
</evidence>
<gene>
    <name evidence="10" type="ORF">J2S06_002897</name>
</gene>
<keyword evidence="4 8" id="KW-0028">Amino-acid biosynthesis</keyword>
<comment type="similarity">
    <text evidence="2 8">Belongs to the PHP hydrolase family. HisK subfamily.</text>
</comment>
<dbReference type="CDD" id="cd12110">
    <property type="entry name" value="PHP_HisPPase_Hisj_like"/>
    <property type="match status" value="1"/>
</dbReference>
<evidence type="ECO:0000256" key="6">
    <source>
        <dbReference type="ARBA" id="ARBA00023102"/>
    </source>
</evidence>
<keyword evidence="6 8" id="KW-0368">Histidine biosynthesis</keyword>
<organism evidence="10 11">
    <name type="scientific">Aeribacillus alveayuensis</name>
    <dbReference type="NCBI Taxonomy" id="279215"/>
    <lineage>
        <taxon>Bacteria</taxon>
        <taxon>Bacillati</taxon>
        <taxon>Bacillota</taxon>
        <taxon>Bacilli</taxon>
        <taxon>Bacillales</taxon>
        <taxon>Bacillaceae</taxon>
        <taxon>Aeribacillus</taxon>
    </lineage>
</organism>
<comment type="catalytic activity">
    <reaction evidence="7 8">
        <text>L-histidinol phosphate + H2O = L-histidinol + phosphate</text>
        <dbReference type="Rhea" id="RHEA:14465"/>
        <dbReference type="ChEBI" id="CHEBI:15377"/>
        <dbReference type="ChEBI" id="CHEBI:43474"/>
        <dbReference type="ChEBI" id="CHEBI:57699"/>
        <dbReference type="ChEBI" id="CHEBI:57980"/>
        <dbReference type="EC" id="3.1.3.15"/>
    </reaction>
</comment>
<dbReference type="InterPro" id="IPR016195">
    <property type="entry name" value="Pol/histidinol_Pase-like"/>
</dbReference>
<dbReference type="NCBIfam" id="TIGR01856">
    <property type="entry name" value="hisJ_fam"/>
    <property type="match status" value="1"/>
</dbReference>